<feature type="domain" description="EAL" evidence="3">
    <location>
        <begin position="401"/>
        <end position="652"/>
    </location>
</feature>
<dbReference type="NCBIfam" id="TIGR00229">
    <property type="entry name" value="sensory_box"/>
    <property type="match status" value="1"/>
</dbReference>
<organism evidence="5 6">
    <name type="scientific">Ilumatobacter coccineus (strain NBRC 103263 / KCTC 29153 / YM16-304)</name>
    <dbReference type="NCBI Taxonomy" id="1313172"/>
    <lineage>
        <taxon>Bacteria</taxon>
        <taxon>Bacillati</taxon>
        <taxon>Actinomycetota</taxon>
        <taxon>Acidimicrobiia</taxon>
        <taxon>Acidimicrobiales</taxon>
        <taxon>Ilumatobacteraceae</taxon>
        <taxon>Ilumatobacter</taxon>
    </lineage>
</organism>
<dbReference type="Gene3D" id="3.30.70.270">
    <property type="match status" value="1"/>
</dbReference>
<dbReference type="SMART" id="SM00267">
    <property type="entry name" value="GGDEF"/>
    <property type="match status" value="1"/>
</dbReference>
<protein>
    <recommendedName>
        <fullName evidence="7">Signaling protein</fullName>
    </recommendedName>
</protein>
<dbReference type="InterPro" id="IPR001633">
    <property type="entry name" value="EAL_dom"/>
</dbReference>
<feature type="compositionally biased region" description="Basic and acidic residues" evidence="1">
    <location>
        <begin position="1"/>
        <end position="19"/>
    </location>
</feature>
<dbReference type="InterPro" id="IPR029787">
    <property type="entry name" value="Nucleotide_cyclase"/>
</dbReference>
<dbReference type="KEGG" id="aym:YM304_34090"/>
<proteinExistence type="predicted"/>
<dbReference type="SUPFAM" id="SSF141868">
    <property type="entry name" value="EAL domain-like"/>
    <property type="match status" value="1"/>
</dbReference>
<feature type="region of interest" description="Disordered" evidence="1">
    <location>
        <begin position="1"/>
        <end position="29"/>
    </location>
</feature>
<feature type="domain" description="GGDEF" evidence="4">
    <location>
        <begin position="258"/>
        <end position="392"/>
    </location>
</feature>
<dbReference type="Proteomes" id="UP000011863">
    <property type="component" value="Chromosome"/>
</dbReference>
<dbReference type="InterPro" id="IPR035919">
    <property type="entry name" value="EAL_sf"/>
</dbReference>
<dbReference type="InterPro" id="IPR035965">
    <property type="entry name" value="PAS-like_dom_sf"/>
</dbReference>
<evidence type="ECO:0000313" key="5">
    <source>
        <dbReference type="EMBL" id="BAN03723.1"/>
    </source>
</evidence>
<dbReference type="NCBIfam" id="TIGR00254">
    <property type="entry name" value="GGDEF"/>
    <property type="match status" value="1"/>
</dbReference>
<dbReference type="SMART" id="SM00091">
    <property type="entry name" value="PAS"/>
    <property type="match status" value="1"/>
</dbReference>
<dbReference type="AlphaFoldDB" id="A0A6C7EBM7"/>
<name>A0A6C7EBM7_ILUCY</name>
<dbReference type="Pfam" id="PF00563">
    <property type="entry name" value="EAL"/>
    <property type="match status" value="1"/>
</dbReference>
<evidence type="ECO:0000256" key="1">
    <source>
        <dbReference type="SAM" id="MobiDB-lite"/>
    </source>
</evidence>
<dbReference type="RefSeq" id="WP_015442970.1">
    <property type="nucleotide sequence ID" value="NC_020520.1"/>
</dbReference>
<dbReference type="CDD" id="cd01949">
    <property type="entry name" value="GGDEF"/>
    <property type="match status" value="1"/>
</dbReference>
<dbReference type="CDD" id="cd01948">
    <property type="entry name" value="EAL"/>
    <property type="match status" value="1"/>
</dbReference>
<dbReference type="Gene3D" id="3.20.20.450">
    <property type="entry name" value="EAL domain"/>
    <property type="match status" value="1"/>
</dbReference>
<dbReference type="InterPro" id="IPR043128">
    <property type="entry name" value="Rev_trsase/Diguanyl_cyclase"/>
</dbReference>
<dbReference type="SUPFAM" id="SSF55785">
    <property type="entry name" value="PYP-like sensor domain (PAS domain)"/>
    <property type="match status" value="1"/>
</dbReference>
<keyword evidence="6" id="KW-1185">Reference proteome</keyword>
<dbReference type="PANTHER" id="PTHR44757">
    <property type="entry name" value="DIGUANYLATE CYCLASE DGCP"/>
    <property type="match status" value="1"/>
</dbReference>
<gene>
    <name evidence="5" type="ORF">YM304_34090</name>
</gene>
<evidence type="ECO:0008006" key="7">
    <source>
        <dbReference type="Google" id="ProtNLM"/>
    </source>
</evidence>
<reference evidence="5 6" key="1">
    <citation type="journal article" date="2013" name="Int. J. Syst. Evol. Microbiol.">
        <title>Ilumatobacter nonamiense sp. nov. and Ilumatobacter coccineum sp. nov., isolated from seashore sand.</title>
        <authorList>
            <person name="Matsumoto A."/>
            <person name="Kasai H."/>
            <person name="Matsuo Y."/>
            <person name="Shizuri Y."/>
            <person name="Ichikawa N."/>
            <person name="Fujita N."/>
            <person name="Omura S."/>
            <person name="Takahashi Y."/>
        </authorList>
    </citation>
    <scope>NUCLEOTIDE SEQUENCE [LARGE SCALE GENOMIC DNA]</scope>
    <source>
        <strain evidence="6">NBRC 103263 / KCTC 29153 / YM16-304</strain>
    </source>
</reference>
<feature type="domain" description="PAS" evidence="2">
    <location>
        <begin position="110"/>
        <end position="179"/>
    </location>
</feature>
<dbReference type="SMART" id="SM00052">
    <property type="entry name" value="EAL"/>
    <property type="match status" value="1"/>
</dbReference>
<dbReference type="InterPro" id="IPR000014">
    <property type="entry name" value="PAS"/>
</dbReference>
<dbReference type="PANTHER" id="PTHR44757:SF2">
    <property type="entry name" value="BIOFILM ARCHITECTURE MAINTENANCE PROTEIN MBAA"/>
    <property type="match status" value="1"/>
</dbReference>
<dbReference type="OrthoDB" id="23692at2"/>
<dbReference type="InterPro" id="IPR000160">
    <property type="entry name" value="GGDEF_dom"/>
</dbReference>
<evidence type="ECO:0000259" key="3">
    <source>
        <dbReference type="PROSITE" id="PS50883"/>
    </source>
</evidence>
<dbReference type="Pfam" id="PF13426">
    <property type="entry name" value="PAS_9"/>
    <property type="match status" value="1"/>
</dbReference>
<evidence type="ECO:0000313" key="6">
    <source>
        <dbReference type="Proteomes" id="UP000011863"/>
    </source>
</evidence>
<dbReference type="CDD" id="cd00130">
    <property type="entry name" value="PAS"/>
    <property type="match status" value="1"/>
</dbReference>
<dbReference type="SUPFAM" id="SSF55073">
    <property type="entry name" value="Nucleotide cyclase"/>
    <property type="match status" value="1"/>
</dbReference>
<dbReference type="PROSITE" id="PS50883">
    <property type="entry name" value="EAL"/>
    <property type="match status" value="1"/>
</dbReference>
<dbReference type="EMBL" id="AP012057">
    <property type="protein sequence ID" value="BAN03723.1"/>
    <property type="molecule type" value="Genomic_DNA"/>
</dbReference>
<accession>A0A6C7EBM7</accession>
<dbReference type="InterPro" id="IPR052155">
    <property type="entry name" value="Biofilm_reg_signaling"/>
</dbReference>
<dbReference type="PROSITE" id="PS50112">
    <property type="entry name" value="PAS"/>
    <property type="match status" value="1"/>
</dbReference>
<dbReference type="Pfam" id="PF00990">
    <property type="entry name" value="GGDEF"/>
    <property type="match status" value="1"/>
</dbReference>
<dbReference type="Gene3D" id="3.30.450.20">
    <property type="entry name" value="PAS domain"/>
    <property type="match status" value="1"/>
</dbReference>
<evidence type="ECO:0000259" key="2">
    <source>
        <dbReference type="PROSITE" id="PS50112"/>
    </source>
</evidence>
<dbReference type="PROSITE" id="PS50887">
    <property type="entry name" value="GGDEF"/>
    <property type="match status" value="1"/>
</dbReference>
<evidence type="ECO:0000259" key="4">
    <source>
        <dbReference type="PROSITE" id="PS50887"/>
    </source>
</evidence>
<sequence length="661" mass="72651">MGLADEHSDGIDEHDERSKPATSTETPELDAWSAVVDAMPIPGALVSVDGEVLAANRWLDVAVGDPLFREEPLDHIVPLRSGVDGARWRARPIDERGDVLLATQEHEDAGDHLLRRFFANGDALFVVYDQAGLIIESNAAWEELLGYTTEEIFGIDSWSLLPDDEVSDRERVERELREDGRSETCFQMRTADGSYRRVRWTLQFDISVGRCFGIGRDVTEEDMVTAELEHRATHDELTGVANRSQLVAHLDEVIDAGGHPSLLFCDLDRFKVVNDSLGHLAGDQVLAQLAQRIDSLDLGDDALVSRFGGDEFIVMLDDGGEARARLVAARLLDCLERPFEALGRTVHLTMSIGICFQNKENLRTVDEMLRDADRAAYEAKSLGRKRCVIFDEGLRDEAERRFEIEAGLRRAFDHGEIVAHFQPIVSVPDGEIVGAEALVRWQTPEQLVLPGEFLDVAADAGLLPRVSRLVISATVAAAERLAAGGRPLQMSINVSDPELHIAGFAADLIDRVARADLDPSMFLIEVTESMVLTTGRAIEVLGELRAAGFRIALDDFGTGFSSLAHLRELPVDVVKVDRTFVADLLDDEVAYAVTTSLVTLCDALGLDVIMEGIETPLQASAVELIGCRLAQGFLYHHAMPISELERLVGSTELQRRHALAG</sequence>